<dbReference type="CDD" id="cd16403">
    <property type="entry name" value="ParB_N_like_MT"/>
    <property type="match status" value="1"/>
</dbReference>
<keyword evidence="3" id="KW-1185">Reference proteome</keyword>
<evidence type="ECO:0000259" key="1">
    <source>
        <dbReference type="SMART" id="SM00470"/>
    </source>
</evidence>
<dbReference type="SMART" id="SM00470">
    <property type="entry name" value="ParB"/>
    <property type="match status" value="1"/>
</dbReference>
<dbReference type="Proteomes" id="UP000323910">
    <property type="component" value="Unassembled WGS sequence"/>
</dbReference>
<dbReference type="SUPFAM" id="SSF110849">
    <property type="entry name" value="ParB/Sulfiredoxin"/>
    <property type="match status" value="1"/>
</dbReference>
<evidence type="ECO:0000313" key="2">
    <source>
        <dbReference type="EMBL" id="TYT34992.1"/>
    </source>
</evidence>
<protein>
    <submittedName>
        <fullName evidence="2">Nuclease</fullName>
    </submittedName>
</protein>
<dbReference type="InterPro" id="IPR003115">
    <property type="entry name" value="ParB_N"/>
</dbReference>
<dbReference type="InterPro" id="IPR050336">
    <property type="entry name" value="Chromosome_partition/occlusion"/>
</dbReference>
<dbReference type="PANTHER" id="PTHR33375:SF1">
    <property type="entry name" value="CHROMOSOME-PARTITIONING PROTEIN PARB-RELATED"/>
    <property type="match status" value="1"/>
</dbReference>
<gene>
    <name evidence="2" type="ORF">FZO59_05015</name>
</gene>
<dbReference type="PANTHER" id="PTHR33375">
    <property type="entry name" value="CHROMOSOME-PARTITIONING PROTEIN PARB-RELATED"/>
    <property type="match status" value="1"/>
</dbReference>
<dbReference type="Gene3D" id="3.90.1530.10">
    <property type="entry name" value="Conserved hypothetical protein from pyrococcus furiosus pfu- 392566-001, ParB domain"/>
    <property type="match status" value="1"/>
</dbReference>
<sequence>MNDKLKIVYRPLKELTPYARNARTHSGEQVAQLVASIEEFGWTNPVLIDENGEIIAGHGRVLAAEAIGIVSVPTIKLTGLTEEQKRAYRLADNKLPQNARWDDVLLKSELRDLASGEFDLSLIGFSEEELNALLGDVQEIDFNKDEDSGGIDINYLAFSRKKIPMTEEEVTGLLNALNDYVEENGSFFGFVSHLIGAETDA</sequence>
<name>A0ABY3P6C9_9ENTR</name>
<feature type="domain" description="ParB-like N-terminal" evidence="1">
    <location>
        <begin position="8"/>
        <end position="94"/>
    </location>
</feature>
<comment type="caution">
    <text evidence="2">The sequence shown here is derived from an EMBL/GenBank/DDBJ whole genome shotgun (WGS) entry which is preliminary data.</text>
</comment>
<organism evidence="2 3">
    <name type="scientific">Lelliottia nimipressuralis</name>
    <dbReference type="NCBI Taxonomy" id="69220"/>
    <lineage>
        <taxon>Bacteria</taxon>
        <taxon>Pseudomonadati</taxon>
        <taxon>Pseudomonadota</taxon>
        <taxon>Gammaproteobacteria</taxon>
        <taxon>Enterobacterales</taxon>
        <taxon>Enterobacteriaceae</taxon>
        <taxon>Lelliottia</taxon>
    </lineage>
</organism>
<reference evidence="2 3" key="1">
    <citation type="submission" date="2019-08" db="EMBL/GenBank/DDBJ databases">
        <title>The draft genome of Lelliottia nimipressuralis strain CICC 24156.</title>
        <authorList>
            <person name="Wu W."/>
            <person name="Feng Y."/>
            <person name="Zong Z."/>
        </authorList>
    </citation>
    <scope>NUCLEOTIDE SEQUENCE [LARGE SCALE GENOMIC DNA]</scope>
    <source>
        <strain evidence="2 3">CICC 24156</strain>
    </source>
</reference>
<dbReference type="EMBL" id="VTFR01000002">
    <property type="protein sequence ID" value="TYT34992.1"/>
    <property type="molecule type" value="Genomic_DNA"/>
</dbReference>
<dbReference type="InterPro" id="IPR036086">
    <property type="entry name" value="ParB/Sulfiredoxin_sf"/>
</dbReference>
<dbReference type="Pfam" id="PF02195">
    <property type="entry name" value="ParB_N"/>
    <property type="match status" value="1"/>
</dbReference>
<accession>A0ABY3P6C9</accession>
<proteinExistence type="predicted"/>
<evidence type="ECO:0000313" key="3">
    <source>
        <dbReference type="Proteomes" id="UP000323910"/>
    </source>
</evidence>